<feature type="compositionally biased region" description="Basic and acidic residues" evidence="1">
    <location>
        <begin position="26"/>
        <end position="49"/>
    </location>
</feature>
<name>A0ABC8V4T6_9AQUA</name>
<dbReference type="Proteomes" id="UP001642360">
    <property type="component" value="Unassembled WGS sequence"/>
</dbReference>
<evidence type="ECO:0000313" key="3">
    <source>
        <dbReference type="Proteomes" id="UP001642360"/>
    </source>
</evidence>
<comment type="caution">
    <text evidence="2">The sequence shown here is derived from an EMBL/GenBank/DDBJ whole genome shotgun (WGS) entry which is preliminary data.</text>
</comment>
<proteinExistence type="predicted"/>
<evidence type="ECO:0000256" key="1">
    <source>
        <dbReference type="SAM" id="MobiDB-lite"/>
    </source>
</evidence>
<organism evidence="2 3">
    <name type="scientific">Ilex paraguariensis</name>
    <name type="common">yerba mate</name>
    <dbReference type="NCBI Taxonomy" id="185542"/>
    <lineage>
        <taxon>Eukaryota</taxon>
        <taxon>Viridiplantae</taxon>
        <taxon>Streptophyta</taxon>
        <taxon>Embryophyta</taxon>
        <taxon>Tracheophyta</taxon>
        <taxon>Spermatophyta</taxon>
        <taxon>Magnoliopsida</taxon>
        <taxon>eudicotyledons</taxon>
        <taxon>Gunneridae</taxon>
        <taxon>Pentapetalae</taxon>
        <taxon>asterids</taxon>
        <taxon>campanulids</taxon>
        <taxon>Aquifoliales</taxon>
        <taxon>Aquifoliaceae</taxon>
        <taxon>Ilex</taxon>
    </lineage>
</organism>
<evidence type="ECO:0000313" key="2">
    <source>
        <dbReference type="EMBL" id="CAK9188372.1"/>
    </source>
</evidence>
<dbReference type="EMBL" id="CAUOFW020010414">
    <property type="protein sequence ID" value="CAK9188372.1"/>
    <property type="molecule type" value="Genomic_DNA"/>
</dbReference>
<gene>
    <name evidence="2" type="ORF">ILEXP_LOCUS59042</name>
</gene>
<accession>A0ABC8V4T6</accession>
<protein>
    <submittedName>
        <fullName evidence="2">Uncharacterized protein</fullName>
    </submittedName>
</protein>
<reference evidence="2 3" key="1">
    <citation type="submission" date="2024-02" db="EMBL/GenBank/DDBJ databases">
        <authorList>
            <person name="Vignale AGUSTIN F."/>
            <person name="Sosa J E."/>
            <person name="Modenutti C."/>
        </authorList>
    </citation>
    <scope>NUCLEOTIDE SEQUENCE [LARGE SCALE GENOMIC DNA]</scope>
</reference>
<sequence>MADQELRDKNNKLLAKIKTLSNGKLEIRDPNNKLKGTYDPKSNETRDPNNKLVAKGNMLPRSFEFLQPKVQNGSQFISSKKYEDHEIVDSGGKVVGHIRVKPSGVLWSPKNAKTGSAVAYPVTVKLLADAEWLPEGSGVLLSTDKGYVHIYNEIWIS</sequence>
<keyword evidence="3" id="KW-1185">Reference proteome</keyword>
<feature type="region of interest" description="Disordered" evidence="1">
    <location>
        <begin position="26"/>
        <end position="53"/>
    </location>
</feature>
<dbReference type="AlphaFoldDB" id="A0ABC8V4T6"/>